<evidence type="ECO:0000256" key="1">
    <source>
        <dbReference type="SAM" id="Phobius"/>
    </source>
</evidence>
<evidence type="ECO:0000313" key="2">
    <source>
        <dbReference type="EMBL" id="GEN79230.1"/>
    </source>
</evidence>
<proteinExistence type="predicted"/>
<keyword evidence="1" id="KW-0812">Transmembrane</keyword>
<dbReference type="InterPro" id="IPR003425">
    <property type="entry name" value="CCB3/YggT"/>
</dbReference>
<evidence type="ECO:0000313" key="3">
    <source>
        <dbReference type="Proteomes" id="UP000321484"/>
    </source>
</evidence>
<reference evidence="2 3" key="1">
    <citation type="submission" date="2019-07" db="EMBL/GenBank/DDBJ databases">
        <title>Whole genome shotgun sequence of Actinotalea fermentans NBRC 105374.</title>
        <authorList>
            <person name="Hosoyama A."/>
            <person name="Uohara A."/>
            <person name="Ohji S."/>
            <person name="Ichikawa N."/>
        </authorList>
    </citation>
    <scope>NUCLEOTIDE SEQUENCE [LARGE SCALE GENOMIC DNA]</scope>
    <source>
        <strain evidence="2 3">NBRC 105374</strain>
    </source>
</reference>
<protein>
    <submittedName>
        <fullName evidence="2">YggT family protein</fullName>
    </submittedName>
</protein>
<dbReference type="RefSeq" id="WP_034245885.1">
    <property type="nucleotide sequence ID" value="NZ_BJYK01000001.1"/>
</dbReference>
<comment type="caution">
    <text evidence="2">The sequence shown here is derived from an EMBL/GenBank/DDBJ whole genome shotgun (WGS) entry which is preliminary data.</text>
</comment>
<dbReference type="GO" id="GO:0016020">
    <property type="term" value="C:membrane"/>
    <property type="evidence" value="ECO:0007669"/>
    <property type="project" value="InterPro"/>
</dbReference>
<sequence>MGIVADVLGLVVWVFLLLLFVRLVFDWIQVFARDWRPRGVVLVVAEAVYTVTDPPLKAIRRVIRPVTIGMVRIDIAFMVLVFGCWVLLAVLAMF</sequence>
<feature type="transmembrane region" description="Helical" evidence="1">
    <location>
        <begin position="7"/>
        <end position="29"/>
    </location>
</feature>
<dbReference type="Proteomes" id="UP000321484">
    <property type="component" value="Unassembled WGS sequence"/>
</dbReference>
<keyword evidence="1" id="KW-1133">Transmembrane helix</keyword>
<dbReference type="EMBL" id="BJYK01000001">
    <property type="protein sequence ID" value="GEN79230.1"/>
    <property type="molecule type" value="Genomic_DNA"/>
</dbReference>
<feature type="transmembrane region" description="Helical" evidence="1">
    <location>
        <begin position="73"/>
        <end position="93"/>
    </location>
</feature>
<organism evidence="2 3">
    <name type="scientific">Actinotalea fermentans</name>
    <dbReference type="NCBI Taxonomy" id="43671"/>
    <lineage>
        <taxon>Bacteria</taxon>
        <taxon>Bacillati</taxon>
        <taxon>Actinomycetota</taxon>
        <taxon>Actinomycetes</taxon>
        <taxon>Micrococcales</taxon>
        <taxon>Cellulomonadaceae</taxon>
        <taxon>Actinotalea</taxon>
    </lineage>
</organism>
<accession>A0A511YVL5</accession>
<name>A0A511YVL5_9CELL</name>
<keyword evidence="1" id="KW-0472">Membrane</keyword>
<keyword evidence="3" id="KW-1185">Reference proteome</keyword>
<dbReference type="Pfam" id="PF02325">
    <property type="entry name" value="CCB3_YggT"/>
    <property type="match status" value="1"/>
</dbReference>
<gene>
    <name evidence="2" type="ORF">AFE02nite_09640</name>
</gene>
<dbReference type="AlphaFoldDB" id="A0A511YVL5"/>
<dbReference type="OrthoDB" id="3216131at2"/>